<keyword evidence="4 6" id="KW-1133">Transmembrane helix</keyword>
<feature type="transmembrane region" description="Helical" evidence="6">
    <location>
        <begin position="74"/>
        <end position="91"/>
    </location>
</feature>
<accession>A0A1M5W653</accession>
<keyword evidence="3 6" id="KW-0812">Transmembrane</keyword>
<evidence type="ECO:0000256" key="6">
    <source>
        <dbReference type="SAM" id="Phobius"/>
    </source>
</evidence>
<proteinExistence type="inferred from homology"/>
<feature type="transmembrane region" description="Helical" evidence="6">
    <location>
        <begin position="97"/>
        <end position="114"/>
    </location>
</feature>
<dbReference type="AlphaFoldDB" id="A0A1M5W653"/>
<feature type="domain" description="EamA" evidence="7">
    <location>
        <begin position="6"/>
        <end position="137"/>
    </location>
</feature>
<feature type="transmembrane region" description="Helical" evidence="6">
    <location>
        <begin position="177"/>
        <end position="199"/>
    </location>
</feature>
<dbReference type="PANTHER" id="PTHR22911">
    <property type="entry name" value="ACYL-MALONYL CONDENSING ENZYME-RELATED"/>
    <property type="match status" value="1"/>
</dbReference>
<dbReference type="Proteomes" id="UP000184526">
    <property type="component" value="Unassembled WGS sequence"/>
</dbReference>
<evidence type="ECO:0000256" key="3">
    <source>
        <dbReference type="ARBA" id="ARBA00022692"/>
    </source>
</evidence>
<sequence length="299" mass="33674">MDNKGKAIFFMLLSALAYAFMNAFVKLAGGIPIFQRVLITNVVMLIMTWFVIYKNKLSYFGKREHQKYLFARSFWGYIAVVTNFYAIAHLTIADSSILGRLSPFIVTICAYFYLKEKISKIQIPALIIVFIGTLLVVRPSFNLEIVPALSGIISAIFSGFAYTLLRVLGDKEDSNTTVFYFAVVSVIFSIPFAITNYIAPNPYQWLMLILIGVSYGIAQITMTLSYKYAPASEVSIYIYSNIIFAIGVGYIFFREIPDMLSVLGSIFIIAASVMVYLDSKKNSKNEDSCKEEKINIEDI</sequence>
<dbReference type="OrthoDB" id="5148831at2"/>
<gene>
    <name evidence="8" type="ORF">SAMN02745196_01560</name>
</gene>
<evidence type="ECO:0000256" key="2">
    <source>
        <dbReference type="ARBA" id="ARBA00007362"/>
    </source>
</evidence>
<dbReference type="InterPro" id="IPR000620">
    <property type="entry name" value="EamA_dom"/>
</dbReference>
<dbReference type="Gene3D" id="1.10.3730.20">
    <property type="match status" value="1"/>
</dbReference>
<comment type="similarity">
    <text evidence="2">Belongs to the EamA transporter family.</text>
</comment>
<dbReference type="PANTHER" id="PTHR22911:SF6">
    <property type="entry name" value="SOLUTE CARRIER FAMILY 35 MEMBER G1"/>
    <property type="match status" value="1"/>
</dbReference>
<keyword evidence="5 6" id="KW-0472">Membrane</keyword>
<feature type="transmembrane region" description="Helical" evidence="6">
    <location>
        <begin position="236"/>
        <end position="253"/>
    </location>
</feature>
<comment type="subcellular location">
    <subcellularLocation>
        <location evidence="1">Membrane</location>
        <topology evidence="1">Multi-pass membrane protein</topology>
    </subcellularLocation>
</comment>
<evidence type="ECO:0000256" key="1">
    <source>
        <dbReference type="ARBA" id="ARBA00004141"/>
    </source>
</evidence>
<dbReference type="RefSeq" id="WP_072831459.1">
    <property type="nucleotide sequence ID" value="NZ_FQXP01000005.1"/>
</dbReference>
<feature type="transmembrane region" description="Helical" evidence="6">
    <location>
        <begin position="259"/>
        <end position="277"/>
    </location>
</feature>
<dbReference type="SUPFAM" id="SSF103481">
    <property type="entry name" value="Multidrug resistance efflux transporter EmrE"/>
    <property type="match status" value="2"/>
</dbReference>
<name>A0A1M5W653_9CLOT</name>
<protein>
    <submittedName>
        <fullName evidence="8">Permease of the drug/metabolite transporter (DMT) superfamily</fullName>
    </submittedName>
</protein>
<keyword evidence="9" id="KW-1185">Reference proteome</keyword>
<dbReference type="EMBL" id="FQXP01000005">
    <property type="protein sequence ID" value="SHH82663.1"/>
    <property type="molecule type" value="Genomic_DNA"/>
</dbReference>
<evidence type="ECO:0000256" key="4">
    <source>
        <dbReference type="ARBA" id="ARBA00022989"/>
    </source>
</evidence>
<feature type="transmembrane region" description="Helical" evidence="6">
    <location>
        <begin position="145"/>
        <end position="165"/>
    </location>
</feature>
<dbReference type="Pfam" id="PF00892">
    <property type="entry name" value="EamA"/>
    <property type="match status" value="2"/>
</dbReference>
<feature type="transmembrane region" description="Helical" evidence="6">
    <location>
        <begin position="205"/>
        <end position="224"/>
    </location>
</feature>
<evidence type="ECO:0000313" key="8">
    <source>
        <dbReference type="EMBL" id="SHH82663.1"/>
    </source>
</evidence>
<feature type="transmembrane region" description="Helical" evidence="6">
    <location>
        <begin position="7"/>
        <end position="27"/>
    </location>
</feature>
<dbReference type="STRING" id="1121306.SAMN02745196_01560"/>
<evidence type="ECO:0000259" key="7">
    <source>
        <dbReference type="Pfam" id="PF00892"/>
    </source>
</evidence>
<dbReference type="InterPro" id="IPR037185">
    <property type="entry name" value="EmrE-like"/>
</dbReference>
<feature type="domain" description="EamA" evidence="7">
    <location>
        <begin position="149"/>
        <end position="276"/>
    </location>
</feature>
<feature type="transmembrane region" description="Helical" evidence="6">
    <location>
        <begin position="121"/>
        <end position="139"/>
    </location>
</feature>
<feature type="transmembrane region" description="Helical" evidence="6">
    <location>
        <begin position="33"/>
        <end position="53"/>
    </location>
</feature>
<dbReference type="GO" id="GO:0016020">
    <property type="term" value="C:membrane"/>
    <property type="evidence" value="ECO:0007669"/>
    <property type="project" value="UniProtKB-SubCell"/>
</dbReference>
<evidence type="ECO:0000256" key="5">
    <source>
        <dbReference type="ARBA" id="ARBA00023136"/>
    </source>
</evidence>
<reference evidence="8 9" key="1">
    <citation type="submission" date="2016-11" db="EMBL/GenBank/DDBJ databases">
        <authorList>
            <person name="Jaros S."/>
            <person name="Januszkiewicz K."/>
            <person name="Wedrychowicz H."/>
        </authorList>
    </citation>
    <scope>NUCLEOTIDE SEQUENCE [LARGE SCALE GENOMIC DNA]</scope>
    <source>
        <strain evidence="8 9">DSM 3089</strain>
    </source>
</reference>
<evidence type="ECO:0000313" key="9">
    <source>
        <dbReference type="Proteomes" id="UP000184526"/>
    </source>
</evidence>
<organism evidence="8 9">
    <name type="scientific">Clostridium collagenovorans DSM 3089</name>
    <dbReference type="NCBI Taxonomy" id="1121306"/>
    <lineage>
        <taxon>Bacteria</taxon>
        <taxon>Bacillati</taxon>
        <taxon>Bacillota</taxon>
        <taxon>Clostridia</taxon>
        <taxon>Eubacteriales</taxon>
        <taxon>Clostridiaceae</taxon>
        <taxon>Clostridium</taxon>
    </lineage>
</organism>